<gene>
    <name evidence="2" type="ORF">EXM22_01605</name>
</gene>
<dbReference type="Gene3D" id="1.20.1260.10">
    <property type="match status" value="1"/>
</dbReference>
<dbReference type="KEGG" id="ock:EXM22_01605"/>
<dbReference type="Pfam" id="PF02915">
    <property type="entry name" value="Rubrerythrin"/>
    <property type="match status" value="1"/>
</dbReference>
<dbReference type="GO" id="GO:0016491">
    <property type="term" value="F:oxidoreductase activity"/>
    <property type="evidence" value="ECO:0007669"/>
    <property type="project" value="InterPro"/>
</dbReference>
<protein>
    <recommendedName>
        <fullName evidence="1">Rubrerythrin diiron-binding domain-containing protein</fullName>
    </recommendedName>
</protein>
<dbReference type="AlphaFoldDB" id="A0A5C1QI04"/>
<sequence length="151" mass="18297">MHSFREIMDFAIAREKDAVLFYQYLQKKVRFESQKEVLREFELIEIGHVQLLERVKTQQSMDKLSRNLPEDLQLSSYLHDVKPDENMTYQQILITAMKKEERSAVLYSSLRDQSEDPDLRKIFDQLMKEEENHRHHFETLYEKDIQEQSKD</sequence>
<dbReference type="InterPro" id="IPR012347">
    <property type="entry name" value="Ferritin-like"/>
</dbReference>
<dbReference type="InterPro" id="IPR003251">
    <property type="entry name" value="Rr_diiron-bd_dom"/>
</dbReference>
<dbReference type="RefSeq" id="WP_149484832.1">
    <property type="nucleotide sequence ID" value="NZ_CP036150.1"/>
</dbReference>
<dbReference type="PANTHER" id="PTHR33531:SF10">
    <property type="entry name" value="BLR7895 PROTEIN"/>
    <property type="match status" value="1"/>
</dbReference>
<dbReference type="GO" id="GO:0046872">
    <property type="term" value="F:metal ion binding"/>
    <property type="evidence" value="ECO:0007669"/>
    <property type="project" value="InterPro"/>
</dbReference>
<dbReference type="PANTHER" id="PTHR33531">
    <property type="entry name" value="RUBRERYTHRIN SUBFAMILY"/>
    <property type="match status" value="1"/>
</dbReference>
<keyword evidence="3" id="KW-1185">Reference proteome</keyword>
<evidence type="ECO:0000313" key="2">
    <source>
        <dbReference type="EMBL" id="QEN06749.1"/>
    </source>
</evidence>
<organism evidence="2 3">
    <name type="scientific">Oceanispirochaeta crateris</name>
    <dbReference type="NCBI Taxonomy" id="2518645"/>
    <lineage>
        <taxon>Bacteria</taxon>
        <taxon>Pseudomonadati</taxon>
        <taxon>Spirochaetota</taxon>
        <taxon>Spirochaetia</taxon>
        <taxon>Spirochaetales</taxon>
        <taxon>Spirochaetaceae</taxon>
        <taxon>Oceanispirochaeta</taxon>
    </lineage>
</organism>
<reference evidence="2 3" key="1">
    <citation type="submission" date="2019-02" db="EMBL/GenBank/DDBJ databases">
        <title>Complete Genome Sequence and Methylome Analysis of free living Spirochaetas.</title>
        <authorList>
            <person name="Fomenkov A."/>
            <person name="Dubinina G."/>
            <person name="Leshcheva N."/>
            <person name="Mikheeva N."/>
            <person name="Grabovich M."/>
            <person name="Vincze T."/>
            <person name="Roberts R.J."/>
        </authorList>
    </citation>
    <scope>NUCLEOTIDE SEQUENCE [LARGE SCALE GENOMIC DNA]</scope>
    <source>
        <strain evidence="2 3">K2</strain>
    </source>
</reference>
<feature type="domain" description="Rubrerythrin diiron-binding" evidence="1">
    <location>
        <begin position="6"/>
        <end position="141"/>
    </location>
</feature>
<evidence type="ECO:0000259" key="1">
    <source>
        <dbReference type="Pfam" id="PF02915"/>
    </source>
</evidence>
<accession>A0A5C1QI04</accession>
<dbReference type="Proteomes" id="UP000324209">
    <property type="component" value="Chromosome"/>
</dbReference>
<dbReference type="CDD" id="cd01045">
    <property type="entry name" value="Ferritin_like_AB"/>
    <property type="match status" value="1"/>
</dbReference>
<dbReference type="EMBL" id="CP036150">
    <property type="protein sequence ID" value="QEN06749.1"/>
    <property type="molecule type" value="Genomic_DNA"/>
</dbReference>
<dbReference type="SUPFAM" id="SSF47240">
    <property type="entry name" value="Ferritin-like"/>
    <property type="match status" value="1"/>
</dbReference>
<dbReference type="OrthoDB" id="1118885at2"/>
<proteinExistence type="predicted"/>
<evidence type="ECO:0000313" key="3">
    <source>
        <dbReference type="Proteomes" id="UP000324209"/>
    </source>
</evidence>
<name>A0A5C1QI04_9SPIO</name>
<dbReference type="InterPro" id="IPR009078">
    <property type="entry name" value="Ferritin-like_SF"/>
</dbReference>